<reference evidence="1 2" key="1">
    <citation type="journal article" date="2018" name="Sci. Rep.">
        <title>Comparative analysis of the Pocillopora damicornis genome highlights role of immune system in coral evolution.</title>
        <authorList>
            <person name="Cunning R."/>
            <person name="Bay R.A."/>
            <person name="Gillette P."/>
            <person name="Baker A.C."/>
            <person name="Traylor-Knowles N."/>
        </authorList>
    </citation>
    <scope>NUCLEOTIDE SEQUENCE [LARGE SCALE GENOMIC DNA]</scope>
    <source>
        <strain evidence="1">RSMAS</strain>
        <tissue evidence="1">Whole animal</tissue>
    </source>
</reference>
<comment type="caution">
    <text evidence="1">The sequence shown here is derived from an EMBL/GenBank/DDBJ whole genome shotgun (WGS) entry which is preliminary data.</text>
</comment>
<dbReference type="PANTHER" id="PTHR46601:SF1">
    <property type="entry name" value="ADF-H DOMAIN-CONTAINING PROTEIN"/>
    <property type="match status" value="1"/>
</dbReference>
<dbReference type="Proteomes" id="UP000275408">
    <property type="component" value="Unassembled WGS sequence"/>
</dbReference>
<name>A0A3M6UJF5_POCDA</name>
<dbReference type="EMBL" id="RCHS01001413">
    <property type="protein sequence ID" value="RMX53810.1"/>
    <property type="molecule type" value="Genomic_DNA"/>
</dbReference>
<organism evidence="1 2">
    <name type="scientific">Pocillopora damicornis</name>
    <name type="common">Cauliflower coral</name>
    <name type="synonym">Millepora damicornis</name>
    <dbReference type="NCBI Taxonomy" id="46731"/>
    <lineage>
        <taxon>Eukaryota</taxon>
        <taxon>Metazoa</taxon>
        <taxon>Cnidaria</taxon>
        <taxon>Anthozoa</taxon>
        <taxon>Hexacorallia</taxon>
        <taxon>Scleractinia</taxon>
        <taxon>Astrocoeniina</taxon>
        <taxon>Pocilloporidae</taxon>
        <taxon>Pocillopora</taxon>
    </lineage>
</organism>
<dbReference type="PANTHER" id="PTHR46601">
    <property type="entry name" value="ULP_PROTEASE DOMAIN-CONTAINING PROTEIN"/>
    <property type="match status" value="1"/>
</dbReference>
<dbReference type="OrthoDB" id="5983328at2759"/>
<dbReference type="AlphaFoldDB" id="A0A3M6UJF5"/>
<sequence length="224" mass="25687">MDSLLEHFPMGHAVRVHDHSEGYSCRQLDKIQSEYFDVAKVSLQVTILYHHAVEDFDDESSTEDEPNIIKEHLFVISDDTVQDQDSVHKVQQLVQGYLSHIHYTVEKMHNFTDGFTAQYKSRHRVGNLSCSLANFGYTIQRNYFETSHAKGEQDAAGSNIKQKISQVVLYRTTTINSAKAMHEYLEANFTQPASNAVHLKQRVFFYVPTEGEEAVSRNRDGRKC</sequence>
<evidence type="ECO:0000313" key="1">
    <source>
        <dbReference type="EMBL" id="RMX53810.1"/>
    </source>
</evidence>
<evidence type="ECO:0000313" key="2">
    <source>
        <dbReference type="Proteomes" id="UP000275408"/>
    </source>
</evidence>
<accession>A0A3M6UJF5</accession>
<gene>
    <name evidence="1" type="ORF">pdam_00000433</name>
</gene>
<keyword evidence="2" id="KW-1185">Reference proteome</keyword>
<proteinExistence type="predicted"/>
<protein>
    <submittedName>
        <fullName evidence="1">Uncharacterized protein</fullName>
    </submittedName>
</protein>